<keyword evidence="2" id="KW-1185">Reference proteome</keyword>
<dbReference type="Proteomes" id="UP000789342">
    <property type="component" value="Unassembled WGS sequence"/>
</dbReference>
<protein>
    <submittedName>
        <fullName evidence="1">5746_t:CDS:1</fullName>
    </submittedName>
</protein>
<organism evidence="1 2">
    <name type="scientific">Acaulospora morrowiae</name>
    <dbReference type="NCBI Taxonomy" id="94023"/>
    <lineage>
        <taxon>Eukaryota</taxon>
        <taxon>Fungi</taxon>
        <taxon>Fungi incertae sedis</taxon>
        <taxon>Mucoromycota</taxon>
        <taxon>Glomeromycotina</taxon>
        <taxon>Glomeromycetes</taxon>
        <taxon>Diversisporales</taxon>
        <taxon>Acaulosporaceae</taxon>
        <taxon>Acaulospora</taxon>
    </lineage>
</organism>
<dbReference type="PANTHER" id="PTHR33266">
    <property type="entry name" value="CHROMOSOME 15, WHOLE GENOME SHOTGUN SEQUENCE"/>
    <property type="match status" value="1"/>
</dbReference>
<comment type="caution">
    <text evidence="1">The sequence shown here is derived from an EMBL/GenBank/DDBJ whole genome shotgun (WGS) entry which is preliminary data.</text>
</comment>
<evidence type="ECO:0000313" key="1">
    <source>
        <dbReference type="EMBL" id="CAG8629884.1"/>
    </source>
</evidence>
<dbReference type="PANTHER" id="PTHR33266:SF1">
    <property type="entry name" value="F-BOX DOMAIN-CONTAINING PROTEIN"/>
    <property type="match status" value="1"/>
</dbReference>
<proteinExistence type="predicted"/>
<accession>A0A9N9DBW5</accession>
<dbReference type="OrthoDB" id="2321600at2759"/>
<dbReference type="AlphaFoldDB" id="A0A9N9DBW5"/>
<sequence length="422" mass="47836">MSITLKTPIWFQVESCHPNKVTEAIKAKQPVSITCDATALTLHVKEENESKYTTIDSAFFKKQCNKNFEKLIQRFGIDDDNPINVLLPDKREDEMKSLTAGVAAIILQDKIWVRFGQTQPVSLSRKHLEGIVDVDDLKSVIKEHLKSSLGGISEELITLQKGETILKNSTPVAELYNTEDEALDIIVKENGSQSSSGKTKTESKKDRLSFWEEIFKSLSQQSQHESNYNDRNFVKDLFPNNEISIVCCVDEAHELLEKMSKEQTHDETYFIQWRRQIREIKWRGFFNILLSTNGKIGNYLPPVIKDTQSARSYKFYLFPAFLDVHTIDVFMKLAQPGNGYDPERNLYLGIPLWGSLYQAGMNLFDILHLASQKIHVDTLIASYMETAIGVSQDRTDLLCAYPSDPILSAGALKGIVDVGCED</sequence>
<gene>
    <name evidence="1" type="ORF">AMORRO_LOCUS9038</name>
</gene>
<dbReference type="EMBL" id="CAJVPV010008371">
    <property type="protein sequence ID" value="CAG8629884.1"/>
    <property type="molecule type" value="Genomic_DNA"/>
</dbReference>
<reference evidence="1" key="1">
    <citation type="submission" date="2021-06" db="EMBL/GenBank/DDBJ databases">
        <authorList>
            <person name="Kallberg Y."/>
            <person name="Tangrot J."/>
            <person name="Rosling A."/>
        </authorList>
    </citation>
    <scope>NUCLEOTIDE SEQUENCE</scope>
    <source>
        <strain evidence="1">CL551</strain>
    </source>
</reference>
<evidence type="ECO:0000313" key="2">
    <source>
        <dbReference type="Proteomes" id="UP000789342"/>
    </source>
</evidence>
<name>A0A9N9DBW5_9GLOM</name>